<gene>
    <name evidence="7" type="ORF">GBAR_LOCUS26308</name>
</gene>
<dbReference type="InterPro" id="IPR004017">
    <property type="entry name" value="Cys_rich_dom"/>
</dbReference>
<keyword evidence="8" id="KW-1185">Reference proteome</keyword>
<dbReference type="GO" id="GO:0005886">
    <property type="term" value="C:plasma membrane"/>
    <property type="evidence" value="ECO:0007669"/>
    <property type="project" value="TreeGrafter"/>
</dbReference>
<accession>A0AA35XCQ6</accession>
<evidence type="ECO:0000313" key="8">
    <source>
        <dbReference type="Proteomes" id="UP001174909"/>
    </source>
</evidence>
<dbReference type="InterPro" id="IPR017896">
    <property type="entry name" value="4Fe4S_Fe-S-bd"/>
</dbReference>
<keyword evidence="1" id="KW-0004">4Fe-4S</keyword>
<keyword evidence="3" id="KW-0560">Oxidoreductase</keyword>
<keyword evidence="5" id="KW-0411">Iron-sulfur</keyword>
<feature type="domain" description="4Fe-4S ferredoxin-type" evidence="6">
    <location>
        <begin position="117"/>
        <end position="147"/>
    </location>
</feature>
<keyword evidence="4" id="KW-0408">Iron</keyword>
<keyword evidence="2" id="KW-0479">Metal-binding</keyword>
<dbReference type="AlphaFoldDB" id="A0AA35XCQ6"/>
<dbReference type="EMBL" id="CASHTH010003663">
    <property type="protein sequence ID" value="CAI8047591.1"/>
    <property type="molecule type" value="Genomic_DNA"/>
</dbReference>
<sequence length="383" mass="41846">MAFIAAIPWTKAKHLIAVLGSLSTRDALALRRLPRLAVAAAAEDAEPDVGIGSIGQFSWKDLLNFDACTKCGRCHEACPATASGAPLSPRDLILDLRAHAARSAFRPGANGPALIGDVIEAEALWACRSCGACMEICPVGIEHPPMIVQMRRQLVEEGAMDQQLRDTLDMIANRGNSFGESPRSRGGWTAALEFPVKDIRAEPAEHLWFVGDYASYDPRNQDVSRTVARLFRAAGLDFGLLYDSERTAGNDVRRVGEEGLFESLAEHNLTAMGAAQQFDAIVTTDPHSYNTIRNEYPDFGDVAPIRHYTSVLAELLESGRLTVVKPLGIRVTLHDPCHLGRLNGHYDEPRRVLELIGCELIDMPRCRDNSFCCGAGGGRIWMP</sequence>
<feature type="domain" description="4Fe-4S ferredoxin-type" evidence="6">
    <location>
        <begin position="59"/>
        <end position="88"/>
    </location>
</feature>
<comment type="caution">
    <text evidence="7">The sequence shown here is derived from an EMBL/GenBank/DDBJ whole genome shotgun (WGS) entry which is preliminary data.</text>
</comment>
<dbReference type="PROSITE" id="PS51379">
    <property type="entry name" value="4FE4S_FER_2"/>
    <property type="match status" value="2"/>
</dbReference>
<evidence type="ECO:0000256" key="5">
    <source>
        <dbReference type="ARBA" id="ARBA00023014"/>
    </source>
</evidence>
<protein>
    <submittedName>
        <fullName evidence="7">Probable iron-sulfur-binding oxidoreductase FadF</fullName>
    </submittedName>
</protein>
<evidence type="ECO:0000313" key="7">
    <source>
        <dbReference type="EMBL" id="CAI8047591.1"/>
    </source>
</evidence>
<dbReference type="PANTHER" id="PTHR43255:SF1">
    <property type="entry name" value="IRON-SULFUR-BINDING OXIDOREDUCTASE FADF-RELATED"/>
    <property type="match status" value="1"/>
</dbReference>
<proteinExistence type="predicted"/>
<dbReference type="SUPFAM" id="SSF46548">
    <property type="entry name" value="alpha-helical ferredoxin"/>
    <property type="match status" value="1"/>
</dbReference>
<dbReference type="Gene3D" id="1.10.1060.10">
    <property type="entry name" value="Alpha-helical ferredoxin"/>
    <property type="match status" value="1"/>
</dbReference>
<dbReference type="Proteomes" id="UP001174909">
    <property type="component" value="Unassembled WGS sequence"/>
</dbReference>
<evidence type="ECO:0000256" key="1">
    <source>
        <dbReference type="ARBA" id="ARBA00022485"/>
    </source>
</evidence>
<evidence type="ECO:0000256" key="4">
    <source>
        <dbReference type="ARBA" id="ARBA00023004"/>
    </source>
</evidence>
<dbReference type="GO" id="GO:0016491">
    <property type="term" value="F:oxidoreductase activity"/>
    <property type="evidence" value="ECO:0007669"/>
    <property type="project" value="UniProtKB-KW"/>
</dbReference>
<dbReference type="GO" id="GO:0051539">
    <property type="term" value="F:4 iron, 4 sulfur cluster binding"/>
    <property type="evidence" value="ECO:0007669"/>
    <property type="project" value="UniProtKB-KW"/>
</dbReference>
<reference evidence="7" key="1">
    <citation type="submission" date="2023-03" db="EMBL/GenBank/DDBJ databases">
        <authorList>
            <person name="Steffen K."/>
            <person name="Cardenas P."/>
        </authorList>
    </citation>
    <scope>NUCLEOTIDE SEQUENCE</scope>
</reference>
<evidence type="ECO:0000256" key="2">
    <source>
        <dbReference type="ARBA" id="ARBA00022723"/>
    </source>
</evidence>
<dbReference type="PROSITE" id="PS00198">
    <property type="entry name" value="4FE4S_FER_1"/>
    <property type="match status" value="2"/>
</dbReference>
<dbReference type="InterPro" id="IPR009051">
    <property type="entry name" value="Helical_ferredxn"/>
</dbReference>
<name>A0AA35XCQ6_GEOBA</name>
<dbReference type="Pfam" id="PF02754">
    <property type="entry name" value="CCG"/>
    <property type="match status" value="2"/>
</dbReference>
<dbReference type="Pfam" id="PF13187">
    <property type="entry name" value="Fer4_9"/>
    <property type="match status" value="1"/>
</dbReference>
<evidence type="ECO:0000256" key="3">
    <source>
        <dbReference type="ARBA" id="ARBA00023002"/>
    </source>
</evidence>
<evidence type="ECO:0000259" key="6">
    <source>
        <dbReference type="PROSITE" id="PS51379"/>
    </source>
</evidence>
<dbReference type="InterPro" id="IPR017900">
    <property type="entry name" value="4Fe4S_Fe_S_CS"/>
</dbReference>
<dbReference type="PANTHER" id="PTHR43255">
    <property type="entry name" value="IRON-SULFUR-BINDING OXIDOREDUCTASE FADF-RELATED-RELATED"/>
    <property type="match status" value="1"/>
</dbReference>
<dbReference type="InterPro" id="IPR051460">
    <property type="entry name" value="HdrC_iron-sulfur_subunit"/>
</dbReference>
<organism evidence="7 8">
    <name type="scientific">Geodia barretti</name>
    <name type="common">Barrett's horny sponge</name>
    <dbReference type="NCBI Taxonomy" id="519541"/>
    <lineage>
        <taxon>Eukaryota</taxon>
        <taxon>Metazoa</taxon>
        <taxon>Porifera</taxon>
        <taxon>Demospongiae</taxon>
        <taxon>Heteroscleromorpha</taxon>
        <taxon>Tetractinellida</taxon>
        <taxon>Astrophorina</taxon>
        <taxon>Geodiidae</taxon>
        <taxon>Geodia</taxon>
    </lineage>
</organism>
<dbReference type="GO" id="GO:0046872">
    <property type="term" value="F:metal ion binding"/>
    <property type="evidence" value="ECO:0007669"/>
    <property type="project" value="UniProtKB-KW"/>
</dbReference>